<dbReference type="AlphaFoldDB" id="A0A8W8MDR4"/>
<reference evidence="3" key="1">
    <citation type="submission" date="2022-08" db="UniProtKB">
        <authorList>
            <consortium name="EnsemblMetazoa"/>
        </authorList>
    </citation>
    <scope>IDENTIFICATION</scope>
    <source>
        <strain evidence="3">05x7-T-G4-1.051#20</strain>
    </source>
</reference>
<dbReference type="GO" id="GO:0005615">
    <property type="term" value="C:extracellular space"/>
    <property type="evidence" value="ECO:0007669"/>
    <property type="project" value="TreeGrafter"/>
</dbReference>
<dbReference type="InterPro" id="IPR002181">
    <property type="entry name" value="Fibrinogen_a/b/g_C_dom"/>
</dbReference>
<proteinExistence type="predicted"/>
<dbReference type="SMART" id="SM00186">
    <property type="entry name" value="FBG"/>
    <property type="match status" value="1"/>
</dbReference>
<keyword evidence="4" id="KW-1185">Reference proteome</keyword>
<sequence>MMDHDGVWKYAEYSTFHVESASLKYKLHVDGYSGDAGDSLLYHDEMFFSTFDNDNDNYTANCAQLRRGGWWFKYCHKANLNGEYGNTEFSNGINWNSWRGFNYSMKEVRMMVRKI</sequence>
<protein>
    <recommendedName>
        <fullName evidence="2">Fibrinogen C-terminal domain-containing protein</fullName>
    </recommendedName>
</protein>
<dbReference type="OrthoDB" id="6146709at2759"/>
<dbReference type="InterPro" id="IPR014716">
    <property type="entry name" value="Fibrinogen_a/b/g_C_1"/>
</dbReference>
<dbReference type="Gene3D" id="3.90.215.10">
    <property type="entry name" value="Gamma Fibrinogen, chain A, domain 1"/>
    <property type="match status" value="1"/>
</dbReference>
<evidence type="ECO:0000256" key="1">
    <source>
        <dbReference type="ARBA" id="ARBA00023157"/>
    </source>
</evidence>
<dbReference type="Proteomes" id="UP000005408">
    <property type="component" value="Unassembled WGS sequence"/>
</dbReference>
<dbReference type="EnsemblMetazoa" id="G31845.1">
    <property type="protein sequence ID" value="G31845.1:cds"/>
    <property type="gene ID" value="G31845"/>
</dbReference>
<feature type="domain" description="Fibrinogen C-terminal" evidence="2">
    <location>
        <begin position="1"/>
        <end position="115"/>
    </location>
</feature>
<dbReference type="PROSITE" id="PS00514">
    <property type="entry name" value="FIBRINOGEN_C_1"/>
    <property type="match status" value="1"/>
</dbReference>
<dbReference type="OMA" id="THETDNC"/>
<dbReference type="InterPro" id="IPR036056">
    <property type="entry name" value="Fibrinogen-like_C"/>
</dbReference>
<name>A0A8W8MDR4_MAGGI</name>
<evidence type="ECO:0000313" key="3">
    <source>
        <dbReference type="EnsemblMetazoa" id="G31845.1:cds"/>
    </source>
</evidence>
<evidence type="ECO:0000313" key="4">
    <source>
        <dbReference type="Proteomes" id="UP000005408"/>
    </source>
</evidence>
<accession>A0A8W8MDR4</accession>
<dbReference type="InterPro" id="IPR050373">
    <property type="entry name" value="Fibrinogen_C-term_domain"/>
</dbReference>
<dbReference type="PROSITE" id="PS51406">
    <property type="entry name" value="FIBRINOGEN_C_2"/>
    <property type="match status" value="1"/>
</dbReference>
<keyword evidence="1" id="KW-1015">Disulfide bond</keyword>
<organism evidence="3 4">
    <name type="scientific">Magallana gigas</name>
    <name type="common">Pacific oyster</name>
    <name type="synonym">Crassostrea gigas</name>
    <dbReference type="NCBI Taxonomy" id="29159"/>
    <lineage>
        <taxon>Eukaryota</taxon>
        <taxon>Metazoa</taxon>
        <taxon>Spiralia</taxon>
        <taxon>Lophotrochozoa</taxon>
        <taxon>Mollusca</taxon>
        <taxon>Bivalvia</taxon>
        <taxon>Autobranchia</taxon>
        <taxon>Pteriomorphia</taxon>
        <taxon>Ostreida</taxon>
        <taxon>Ostreoidea</taxon>
        <taxon>Ostreidae</taxon>
        <taxon>Magallana</taxon>
    </lineage>
</organism>
<evidence type="ECO:0000259" key="2">
    <source>
        <dbReference type="PROSITE" id="PS51406"/>
    </source>
</evidence>
<dbReference type="InterPro" id="IPR020837">
    <property type="entry name" value="Fibrinogen_CS"/>
</dbReference>
<dbReference type="Pfam" id="PF00147">
    <property type="entry name" value="Fibrinogen_C"/>
    <property type="match status" value="1"/>
</dbReference>
<dbReference type="SUPFAM" id="SSF56496">
    <property type="entry name" value="Fibrinogen C-terminal domain-like"/>
    <property type="match status" value="1"/>
</dbReference>
<dbReference type="PANTHER" id="PTHR19143">
    <property type="entry name" value="FIBRINOGEN/TENASCIN/ANGIOPOEITIN"/>
    <property type="match status" value="1"/>
</dbReference>